<dbReference type="SMART" id="SM00471">
    <property type="entry name" value="HDc"/>
    <property type="match status" value="2"/>
</dbReference>
<evidence type="ECO:0000256" key="4">
    <source>
        <dbReference type="ARBA" id="ARBA00011738"/>
    </source>
</evidence>
<dbReference type="Gene3D" id="1.10.3210.10">
    <property type="entry name" value="Hypothetical protein af1432"/>
    <property type="match status" value="2"/>
</dbReference>
<dbReference type="PANTHER" id="PTHR11845">
    <property type="entry name" value="5'-DEOXYNUCLEOTIDASE HDDC2"/>
    <property type="match status" value="1"/>
</dbReference>
<protein>
    <recommendedName>
        <fullName evidence="5">5'-deoxynucleotidase</fullName>
        <ecNumber evidence="5">3.1.3.89</ecNumber>
    </recommendedName>
</protein>
<proteinExistence type="predicted"/>
<evidence type="ECO:0000256" key="1">
    <source>
        <dbReference type="ARBA" id="ARBA00001638"/>
    </source>
</evidence>
<evidence type="ECO:0000313" key="9">
    <source>
        <dbReference type="EMBL" id="SHJ16491.1"/>
    </source>
</evidence>
<keyword evidence="10" id="KW-1185">Reference proteome</keyword>
<evidence type="ECO:0000256" key="6">
    <source>
        <dbReference type="ARBA" id="ARBA00022723"/>
    </source>
</evidence>
<evidence type="ECO:0000256" key="5">
    <source>
        <dbReference type="ARBA" id="ARBA00012964"/>
    </source>
</evidence>
<gene>
    <name evidence="9" type="ORF">SAMN05444417_3074</name>
</gene>
<dbReference type="STRING" id="1447782.SAMN05444417_3074"/>
<feature type="domain" description="HD/PDEase" evidence="8">
    <location>
        <begin position="234"/>
        <end position="352"/>
    </location>
</feature>
<dbReference type="PANTHER" id="PTHR11845:SF13">
    <property type="entry name" value="5'-DEOXYNUCLEOTIDASE HDDC2"/>
    <property type="match status" value="1"/>
</dbReference>
<dbReference type="InterPro" id="IPR039356">
    <property type="entry name" value="YfbR/HDDC2"/>
</dbReference>
<comment type="cofactor">
    <cofactor evidence="2">
        <name>Mn(2+)</name>
        <dbReference type="ChEBI" id="CHEBI:29035"/>
    </cofactor>
</comment>
<evidence type="ECO:0000256" key="2">
    <source>
        <dbReference type="ARBA" id="ARBA00001936"/>
    </source>
</evidence>
<dbReference type="GO" id="GO:0046872">
    <property type="term" value="F:metal ion binding"/>
    <property type="evidence" value="ECO:0007669"/>
    <property type="project" value="UniProtKB-KW"/>
</dbReference>
<evidence type="ECO:0000313" key="10">
    <source>
        <dbReference type="Proteomes" id="UP000184292"/>
    </source>
</evidence>
<dbReference type="Pfam" id="PF13023">
    <property type="entry name" value="HD_3"/>
    <property type="match status" value="2"/>
</dbReference>
<comment type="subunit">
    <text evidence="4">Homodimer.</text>
</comment>
<dbReference type="GO" id="GO:0002953">
    <property type="term" value="F:5'-deoxynucleotidase activity"/>
    <property type="evidence" value="ECO:0007669"/>
    <property type="project" value="UniProtKB-EC"/>
</dbReference>
<dbReference type="InterPro" id="IPR003607">
    <property type="entry name" value="HD/PDEase_dom"/>
</dbReference>
<dbReference type="Proteomes" id="UP000184292">
    <property type="component" value="Unassembled WGS sequence"/>
</dbReference>
<keyword evidence="7 9" id="KW-0378">Hydrolase</keyword>
<organism evidence="9 10">
    <name type="scientific">Wenxinia saemankumensis</name>
    <dbReference type="NCBI Taxonomy" id="1447782"/>
    <lineage>
        <taxon>Bacteria</taxon>
        <taxon>Pseudomonadati</taxon>
        <taxon>Pseudomonadota</taxon>
        <taxon>Alphaproteobacteria</taxon>
        <taxon>Rhodobacterales</taxon>
        <taxon>Roseobacteraceae</taxon>
        <taxon>Wenxinia</taxon>
    </lineage>
</organism>
<keyword evidence="6" id="KW-0479">Metal-binding</keyword>
<sequence>MNGPGPTLAAPQAELAARLAFVAEADRLKSVDRASTLADGSRRENSAEHSWHVALWTLIFEEEIRARDADPDRVITMLLLHDLVEVDAGDHPIHLPRDEPAIAAAEALAADRLYGLLPRAQGAALRALWEEFETGQGADARAARMLDCSQPLFQELLRDDLSVIDRDVMRAILTTGRSAPLADDWPELHGHAMALLDRRPPDSSPDFRHRLAFAVEADRLKTVSRGTTLFDGSRRERSGEHSWHVALMALVLAPHADVPADVARAVRMLLVHDIVEIDAGDNPIHGSFDAAEVERAERKAADRLYGMLPERAGAALRALWDEFEAARTADALWGKAIDRVQPVLANLAAGGGSWRDYPVDMAKMEGRVGAKVKKGAPEIWNALLPDIRAWFAVNRP</sequence>
<dbReference type="EMBL" id="FQYO01000005">
    <property type="protein sequence ID" value="SHJ16491.1"/>
    <property type="molecule type" value="Genomic_DNA"/>
</dbReference>
<feature type="domain" description="HD/PDEase" evidence="8">
    <location>
        <begin position="42"/>
        <end position="125"/>
    </location>
</feature>
<evidence type="ECO:0000259" key="8">
    <source>
        <dbReference type="SMART" id="SM00471"/>
    </source>
</evidence>
<dbReference type="RefSeq" id="WP_073332893.1">
    <property type="nucleotide sequence ID" value="NZ_FQYO01000005.1"/>
</dbReference>
<reference evidence="9 10" key="1">
    <citation type="submission" date="2016-11" db="EMBL/GenBank/DDBJ databases">
        <authorList>
            <person name="Jaros S."/>
            <person name="Januszkiewicz K."/>
            <person name="Wedrychowicz H."/>
        </authorList>
    </citation>
    <scope>NUCLEOTIDE SEQUENCE [LARGE SCALE GENOMIC DNA]</scope>
    <source>
        <strain evidence="9 10">DSM 100565</strain>
    </source>
</reference>
<accession>A0A1M6H2R0</accession>
<dbReference type="EC" id="3.1.3.89" evidence="5"/>
<comment type="catalytic activity">
    <reaction evidence="1">
        <text>a 2'-deoxyribonucleoside 5'-phosphate + H2O = a 2'-deoxyribonucleoside + phosphate</text>
        <dbReference type="Rhea" id="RHEA:36167"/>
        <dbReference type="ChEBI" id="CHEBI:15377"/>
        <dbReference type="ChEBI" id="CHEBI:18274"/>
        <dbReference type="ChEBI" id="CHEBI:43474"/>
        <dbReference type="ChEBI" id="CHEBI:65317"/>
        <dbReference type="EC" id="3.1.3.89"/>
    </reaction>
</comment>
<dbReference type="AlphaFoldDB" id="A0A1M6H2R0"/>
<dbReference type="InterPro" id="IPR006674">
    <property type="entry name" value="HD_domain"/>
</dbReference>
<evidence type="ECO:0000256" key="3">
    <source>
        <dbReference type="ARBA" id="ARBA00001941"/>
    </source>
</evidence>
<dbReference type="OrthoDB" id="9796032at2"/>
<comment type="cofactor">
    <cofactor evidence="3">
        <name>Co(2+)</name>
        <dbReference type="ChEBI" id="CHEBI:48828"/>
    </cofactor>
</comment>
<dbReference type="GO" id="GO:0005737">
    <property type="term" value="C:cytoplasm"/>
    <property type="evidence" value="ECO:0007669"/>
    <property type="project" value="TreeGrafter"/>
</dbReference>
<dbReference type="SUPFAM" id="SSF109604">
    <property type="entry name" value="HD-domain/PDEase-like"/>
    <property type="match status" value="2"/>
</dbReference>
<evidence type="ECO:0000256" key="7">
    <source>
        <dbReference type="ARBA" id="ARBA00022801"/>
    </source>
</evidence>
<name>A0A1M6H2R0_9RHOB</name>